<dbReference type="AlphaFoldDB" id="A0A921YKU0"/>
<reference evidence="2" key="2">
    <citation type="submission" date="2020-12" db="EMBL/GenBank/DDBJ databases">
        <authorList>
            <person name="Kanost M."/>
        </authorList>
    </citation>
    <scope>NUCLEOTIDE SEQUENCE</scope>
</reference>
<evidence type="ECO:0000313" key="2">
    <source>
        <dbReference type="EMBL" id="KAG6441061.1"/>
    </source>
</evidence>
<evidence type="ECO:0000313" key="3">
    <source>
        <dbReference type="Proteomes" id="UP000791440"/>
    </source>
</evidence>
<evidence type="ECO:0000256" key="1">
    <source>
        <dbReference type="SAM" id="Coils"/>
    </source>
</evidence>
<accession>A0A921YKU0</accession>
<protein>
    <submittedName>
        <fullName evidence="2">Uncharacterized protein</fullName>
    </submittedName>
</protein>
<name>A0A921YKU0_MANSE</name>
<comment type="caution">
    <text evidence="2">The sequence shown here is derived from an EMBL/GenBank/DDBJ whole genome shotgun (WGS) entry which is preliminary data.</text>
</comment>
<keyword evidence="3" id="KW-1185">Reference proteome</keyword>
<keyword evidence="1" id="KW-0175">Coiled coil</keyword>
<reference evidence="2" key="1">
    <citation type="journal article" date="2016" name="Insect Biochem. Mol. Biol.">
        <title>Multifaceted biological insights from a draft genome sequence of the tobacco hornworm moth, Manduca sexta.</title>
        <authorList>
            <person name="Kanost M.R."/>
            <person name="Arrese E.L."/>
            <person name="Cao X."/>
            <person name="Chen Y.R."/>
            <person name="Chellapilla S."/>
            <person name="Goldsmith M.R."/>
            <person name="Grosse-Wilde E."/>
            <person name="Heckel D.G."/>
            <person name="Herndon N."/>
            <person name="Jiang H."/>
            <person name="Papanicolaou A."/>
            <person name="Qu J."/>
            <person name="Soulages J.L."/>
            <person name="Vogel H."/>
            <person name="Walters J."/>
            <person name="Waterhouse R.M."/>
            <person name="Ahn S.J."/>
            <person name="Almeida F.C."/>
            <person name="An C."/>
            <person name="Aqrawi P."/>
            <person name="Bretschneider A."/>
            <person name="Bryant W.B."/>
            <person name="Bucks S."/>
            <person name="Chao H."/>
            <person name="Chevignon G."/>
            <person name="Christen J.M."/>
            <person name="Clarke D.F."/>
            <person name="Dittmer N.T."/>
            <person name="Ferguson L.C.F."/>
            <person name="Garavelou S."/>
            <person name="Gordon K.H.J."/>
            <person name="Gunaratna R.T."/>
            <person name="Han Y."/>
            <person name="Hauser F."/>
            <person name="He Y."/>
            <person name="Heidel-Fischer H."/>
            <person name="Hirsh A."/>
            <person name="Hu Y."/>
            <person name="Jiang H."/>
            <person name="Kalra D."/>
            <person name="Klinner C."/>
            <person name="Konig C."/>
            <person name="Kovar C."/>
            <person name="Kroll A.R."/>
            <person name="Kuwar S.S."/>
            <person name="Lee S.L."/>
            <person name="Lehman R."/>
            <person name="Li K."/>
            <person name="Li Z."/>
            <person name="Liang H."/>
            <person name="Lovelace S."/>
            <person name="Lu Z."/>
            <person name="Mansfield J.H."/>
            <person name="McCulloch K.J."/>
            <person name="Mathew T."/>
            <person name="Morton B."/>
            <person name="Muzny D.M."/>
            <person name="Neunemann D."/>
            <person name="Ongeri F."/>
            <person name="Pauchet Y."/>
            <person name="Pu L.L."/>
            <person name="Pyrousis I."/>
            <person name="Rao X.J."/>
            <person name="Redding A."/>
            <person name="Roesel C."/>
            <person name="Sanchez-Gracia A."/>
            <person name="Schaack S."/>
            <person name="Shukla A."/>
            <person name="Tetreau G."/>
            <person name="Wang Y."/>
            <person name="Xiong G.H."/>
            <person name="Traut W."/>
            <person name="Walsh T.K."/>
            <person name="Worley K.C."/>
            <person name="Wu D."/>
            <person name="Wu W."/>
            <person name="Wu Y.Q."/>
            <person name="Zhang X."/>
            <person name="Zou Z."/>
            <person name="Zucker H."/>
            <person name="Briscoe A.D."/>
            <person name="Burmester T."/>
            <person name="Clem R.J."/>
            <person name="Feyereisen R."/>
            <person name="Grimmelikhuijzen C.J.P."/>
            <person name="Hamodrakas S.J."/>
            <person name="Hansson B.S."/>
            <person name="Huguet E."/>
            <person name="Jermiin L.S."/>
            <person name="Lan Q."/>
            <person name="Lehman H.K."/>
            <person name="Lorenzen M."/>
            <person name="Merzendorfer H."/>
            <person name="Michalopoulos I."/>
            <person name="Morton D.B."/>
            <person name="Muthukrishnan S."/>
            <person name="Oakeshott J.G."/>
            <person name="Palmer W."/>
            <person name="Park Y."/>
            <person name="Passarelli A.L."/>
            <person name="Rozas J."/>
            <person name="Schwartz L.M."/>
            <person name="Smith W."/>
            <person name="Southgate A."/>
            <person name="Vilcinskas A."/>
            <person name="Vogt R."/>
            <person name="Wang P."/>
            <person name="Werren J."/>
            <person name="Yu X.Q."/>
            <person name="Zhou J.J."/>
            <person name="Brown S.J."/>
            <person name="Scherer S.E."/>
            <person name="Richards S."/>
            <person name="Blissard G.W."/>
        </authorList>
    </citation>
    <scope>NUCLEOTIDE SEQUENCE</scope>
</reference>
<proteinExistence type="predicted"/>
<feature type="coiled-coil region" evidence="1">
    <location>
        <begin position="127"/>
        <end position="182"/>
    </location>
</feature>
<dbReference type="Proteomes" id="UP000791440">
    <property type="component" value="Unassembled WGS sequence"/>
</dbReference>
<organism evidence="2 3">
    <name type="scientific">Manduca sexta</name>
    <name type="common">Tobacco hawkmoth</name>
    <name type="synonym">Tobacco hornworm</name>
    <dbReference type="NCBI Taxonomy" id="7130"/>
    <lineage>
        <taxon>Eukaryota</taxon>
        <taxon>Metazoa</taxon>
        <taxon>Ecdysozoa</taxon>
        <taxon>Arthropoda</taxon>
        <taxon>Hexapoda</taxon>
        <taxon>Insecta</taxon>
        <taxon>Pterygota</taxon>
        <taxon>Neoptera</taxon>
        <taxon>Endopterygota</taxon>
        <taxon>Lepidoptera</taxon>
        <taxon>Glossata</taxon>
        <taxon>Ditrysia</taxon>
        <taxon>Bombycoidea</taxon>
        <taxon>Sphingidae</taxon>
        <taxon>Sphinginae</taxon>
        <taxon>Sphingini</taxon>
        <taxon>Manduca</taxon>
    </lineage>
</organism>
<sequence length="219" mass="25694">MGENVEDCGTGDDVNRTSSENMAFDNFVILKEFGNIVNLVKDEDFLETVPKAKLRRVKWVPLFSCLKQGIFDEMVQELSSLWEYENMPEKFEILEKQKEKYTEIDENATLWRPQLGNVKSQLKASDAANLRKQKILLESLAKEYETRVNKLKKVLSARRGYLKALQMDIQKYQKKNEDFIIKINEKYENHENLLKTIGIEKCDEDVCWTDKDLENNEIN</sequence>
<gene>
    <name evidence="2" type="ORF">O3G_MSEX001616</name>
</gene>
<dbReference type="EMBL" id="JH668283">
    <property type="protein sequence ID" value="KAG6441061.1"/>
    <property type="molecule type" value="Genomic_DNA"/>
</dbReference>